<dbReference type="Pfam" id="PF14334">
    <property type="entry name" value="DUF4390"/>
    <property type="match status" value="1"/>
</dbReference>
<gene>
    <name evidence="2" type="ORF">C6568_10605</name>
</gene>
<evidence type="ECO:0000313" key="2">
    <source>
        <dbReference type="EMBL" id="AVO51073.1"/>
    </source>
</evidence>
<protein>
    <submittedName>
        <fullName evidence="2">DUF4390 domain-containing protein</fullName>
    </submittedName>
</protein>
<reference evidence="2 3" key="1">
    <citation type="submission" date="2018-03" db="EMBL/GenBank/DDBJ databases">
        <title>Genome sequencing of Melaminivora sp.</title>
        <authorList>
            <person name="Kim S.-J."/>
            <person name="Heo J."/>
            <person name="Ahn J.-H."/>
            <person name="Kwon S.-W."/>
        </authorList>
    </citation>
    <scope>NUCLEOTIDE SEQUENCE [LARGE SCALE GENOMIC DNA]</scope>
    <source>
        <strain evidence="2 3">SC2-9</strain>
    </source>
</reference>
<dbReference type="Proteomes" id="UP000237925">
    <property type="component" value="Chromosome"/>
</dbReference>
<dbReference type="AlphaFoldDB" id="A0A2R3QH31"/>
<proteinExistence type="predicted"/>
<evidence type="ECO:0000313" key="3">
    <source>
        <dbReference type="Proteomes" id="UP000237925"/>
    </source>
</evidence>
<dbReference type="OrthoDB" id="5298153at2"/>
<sequence>MLLTAALILLSPAHAQARGEVIELRLERTPAGVVLNAAWQMELPPLVESALYQGIAMHFVAEAQVVRPRWYWSDKTVAQAVRHLRLSYQPLTRRWRLTQSAAEREDAGRVGLSLGQNFDELGDALASLQRIAGWKIAEPSAVEDDVTYSVHFQFRLDTSQMPRPLQFGAVGRSGGNMSVSKRMSWTAPEIQP</sequence>
<dbReference type="EMBL" id="CP027667">
    <property type="protein sequence ID" value="AVO51073.1"/>
    <property type="molecule type" value="Genomic_DNA"/>
</dbReference>
<organism evidence="2 3">
    <name type="scientific">Melaminivora suipulveris</name>
    <dbReference type="NCBI Taxonomy" id="2109913"/>
    <lineage>
        <taxon>Bacteria</taxon>
        <taxon>Pseudomonadati</taxon>
        <taxon>Pseudomonadota</taxon>
        <taxon>Betaproteobacteria</taxon>
        <taxon>Burkholderiales</taxon>
        <taxon>Comamonadaceae</taxon>
        <taxon>Melaminivora</taxon>
    </lineage>
</organism>
<feature type="region of interest" description="Disordered" evidence="1">
    <location>
        <begin position="168"/>
        <end position="192"/>
    </location>
</feature>
<dbReference type="KEGG" id="mela:C6568_10605"/>
<keyword evidence="3" id="KW-1185">Reference proteome</keyword>
<evidence type="ECO:0000256" key="1">
    <source>
        <dbReference type="SAM" id="MobiDB-lite"/>
    </source>
</evidence>
<name>A0A2R3QH31_9BURK</name>
<dbReference type="InterPro" id="IPR025500">
    <property type="entry name" value="DUF4390"/>
</dbReference>
<accession>A0A2R3QH31</accession>